<dbReference type="RefSeq" id="WP_013112232.1">
    <property type="nucleotide sequence ID" value="NC_014148.1"/>
</dbReference>
<dbReference type="PANTHER" id="PTHR10422">
    <property type="entry name" value="CYTOCHROME C OXIDASE SUBUNIT 1"/>
    <property type="match status" value="1"/>
</dbReference>
<comment type="function">
    <text evidence="16">Cytochrome c oxidase is the component of the respiratory chain that catalyzes the reduction of oxygen to water. Subunits 1-3 form the functional core of the enzyme complex. CO I is the catalytic subunit of the enzyme. Electrons originating in cytochrome c are transferred via the copper A center of subunit 2 and heme A of subunit 1 to the bimetallic center formed by heme A3 and copper B.</text>
</comment>
<protein>
    <recommendedName>
        <fullName evidence="16">Cytochrome c oxidase subunit 1</fullName>
        <ecNumber evidence="16">7.1.1.9</ecNumber>
    </recommendedName>
</protein>
<evidence type="ECO:0000259" key="17">
    <source>
        <dbReference type="PROSITE" id="PS50855"/>
    </source>
</evidence>
<dbReference type="KEGG" id="plm:Plim_3990"/>
<dbReference type="InterPro" id="IPR036927">
    <property type="entry name" value="Cyt_c_oxase-like_su1_sf"/>
</dbReference>
<evidence type="ECO:0000256" key="11">
    <source>
        <dbReference type="ARBA" id="ARBA00023004"/>
    </source>
</evidence>
<evidence type="ECO:0000256" key="5">
    <source>
        <dbReference type="ARBA" id="ARBA00022660"/>
    </source>
</evidence>
<keyword evidence="7 16" id="KW-0479">Metal-binding</keyword>
<evidence type="ECO:0000313" key="19">
    <source>
        <dbReference type="Proteomes" id="UP000002220"/>
    </source>
</evidence>
<feature type="domain" description="Cytochrome oxidase subunit I profile" evidence="17">
    <location>
        <begin position="34"/>
        <end position="535"/>
    </location>
</feature>
<dbReference type="GO" id="GO:0015990">
    <property type="term" value="P:electron transport coupled proton transport"/>
    <property type="evidence" value="ECO:0007669"/>
    <property type="project" value="InterPro"/>
</dbReference>
<keyword evidence="13 16" id="KW-0472">Membrane</keyword>
<dbReference type="PROSITE" id="PS50855">
    <property type="entry name" value="COX1"/>
    <property type="match status" value="1"/>
</dbReference>
<dbReference type="GO" id="GO:0006119">
    <property type="term" value="P:oxidative phosphorylation"/>
    <property type="evidence" value="ECO:0007669"/>
    <property type="project" value="UniProtKB-UniPathway"/>
</dbReference>
<sequence>MATIVENPSLTGGSPGAEPVVDNYLTFTRGWKSWAFTLDHKRIGVMYLCATLGAFFVGGVMALLLRSELFFPGKQFLSPDMYNHMFTLHGAVMTFLFIIPGIPAAQGNFVLPIMLGAKDVAFPRMNLGSFYLWVFGAIYLVAAIIFGGLDTGWTFYTPYSTTTNTSVILATTGVFILGFSSIFTGLNFIVTIHTMRPPGMTWFRMPLFLWATYATAIIQVLATPVLGITLLLLIAERAVGIGIFQPELGGDPVLFQHFFWFYSHPAVYIMILPAMGVISELISTFSRKHIFGYRFIAYSSIAIALLGFLVWGHHMFTSGQSAVSATMFSFLTFSVSIPSAIKVFNWLATMYKGSISFATPMVYALSFIFLFSIGGLTGLFLGALSVDIHLHDTYFVVAHFHYVMMGGTLIAFLGGLTYWWPKMTGRMYDEFSSQMAAIGVFIGFNLTFFPQFVMGARGMPRRYADYLPEYEFYHQLSTIGAFVLGVALVAAVGILVRSLWTGPKAPANPWGSATLEWQCSSPPPHDNFATTPEVGDPYAVESVKWSDSERGYVKNPSYVPSKDH</sequence>
<evidence type="ECO:0000256" key="4">
    <source>
        <dbReference type="ARBA" id="ARBA00022617"/>
    </source>
</evidence>
<dbReference type="GO" id="GO:0022904">
    <property type="term" value="P:respiratory electron transport chain"/>
    <property type="evidence" value="ECO:0007669"/>
    <property type="project" value="TreeGrafter"/>
</dbReference>
<dbReference type="EC" id="7.1.1.9" evidence="16"/>
<feature type="transmembrane region" description="Helical" evidence="16">
    <location>
        <begin position="431"/>
        <end position="452"/>
    </location>
</feature>
<evidence type="ECO:0000256" key="13">
    <source>
        <dbReference type="ARBA" id="ARBA00023136"/>
    </source>
</evidence>
<dbReference type="InterPro" id="IPR014241">
    <property type="entry name" value="Cyt_c_oxidase_su1_bac"/>
</dbReference>
<dbReference type="Proteomes" id="UP000002220">
    <property type="component" value="Chromosome"/>
</dbReference>
<evidence type="ECO:0000256" key="3">
    <source>
        <dbReference type="ARBA" id="ARBA00022448"/>
    </source>
</evidence>
<keyword evidence="8" id="KW-1278">Translocase</keyword>
<dbReference type="InterPro" id="IPR023615">
    <property type="entry name" value="Cyt_c_Oxase_su1_BS"/>
</dbReference>
<evidence type="ECO:0000256" key="9">
    <source>
        <dbReference type="ARBA" id="ARBA00022982"/>
    </source>
</evidence>
<keyword evidence="11 16" id="KW-0408">Iron</keyword>
<reference evidence="18 19" key="1">
    <citation type="journal article" date="2010" name="Stand. Genomic Sci.">
        <title>Complete genome sequence of Planctomyces limnophilus type strain (Mu 290).</title>
        <authorList>
            <person name="Labutti K."/>
            <person name="Sikorski J."/>
            <person name="Schneider S."/>
            <person name="Nolan M."/>
            <person name="Lucas S."/>
            <person name="Glavina Del Rio T."/>
            <person name="Tice H."/>
            <person name="Cheng J.F."/>
            <person name="Goodwin L."/>
            <person name="Pitluck S."/>
            <person name="Liolios K."/>
            <person name="Ivanova N."/>
            <person name="Mavromatis K."/>
            <person name="Mikhailova N."/>
            <person name="Pati A."/>
            <person name="Chen A."/>
            <person name="Palaniappan K."/>
            <person name="Land M."/>
            <person name="Hauser L."/>
            <person name="Chang Y.J."/>
            <person name="Jeffries C.D."/>
            <person name="Tindall B.J."/>
            <person name="Rohde M."/>
            <person name="Goker M."/>
            <person name="Woyke T."/>
            <person name="Bristow J."/>
            <person name="Eisen J.A."/>
            <person name="Markowitz V."/>
            <person name="Hugenholtz P."/>
            <person name="Kyrpides N.C."/>
            <person name="Klenk H.P."/>
            <person name="Lapidus A."/>
        </authorList>
    </citation>
    <scope>NUCLEOTIDE SEQUENCE [LARGE SCALE GENOMIC DNA]</scope>
    <source>
        <strain evidence="19">ATCC 43296 / DSM 3776 / IFAM 1008 / 290</strain>
    </source>
</reference>
<dbReference type="Pfam" id="PF00115">
    <property type="entry name" value="COX1"/>
    <property type="match status" value="1"/>
</dbReference>
<evidence type="ECO:0000256" key="10">
    <source>
        <dbReference type="ARBA" id="ARBA00022989"/>
    </source>
</evidence>
<organism evidence="18 19">
    <name type="scientific">Planctopirus limnophila (strain ATCC 43296 / DSM 3776 / IFAM 1008 / Mu 290)</name>
    <name type="common">Planctomyces limnophilus</name>
    <dbReference type="NCBI Taxonomy" id="521674"/>
    <lineage>
        <taxon>Bacteria</taxon>
        <taxon>Pseudomonadati</taxon>
        <taxon>Planctomycetota</taxon>
        <taxon>Planctomycetia</taxon>
        <taxon>Planctomycetales</taxon>
        <taxon>Planctomycetaceae</taxon>
        <taxon>Planctopirus</taxon>
    </lineage>
</organism>
<keyword evidence="16" id="KW-1003">Cell membrane</keyword>
<feature type="transmembrane region" description="Helical" evidence="16">
    <location>
        <begin position="323"/>
        <end position="341"/>
    </location>
</feature>
<keyword evidence="10 16" id="KW-1133">Transmembrane helix</keyword>
<feature type="transmembrane region" description="Helical" evidence="16">
    <location>
        <begin position="130"/>
        <end position="149"/>
    </location>
</feature>
<feature type="transmembrane region" description="Helical" evidence="16">
    <location>
        <begin position="290"/>
        <end position="311"/>
    </location>
</feature>
<keyword evidence="4 15" id="KW-0349">Heme</keyword>
<evidence type="ECO:0000256" key="2">
    <source>
        <dbReference type="ARBA" id="ARBA00004673"/>
    </source>
</evidence>
<keyword evidence="9 15" id="KW-0249">Electron transport</keyword>
<evidence type="ECO:0000256" key="1">
    <source>
        <dbReference type="ARBA" id="ARBA00004141"/>
    </source>
</evidence>
<dbReference type="UniPathway" id="UPA00705"/>
<feature type="transmembrane region" description="Helical" evidence="16">
    <location>
        <begin position="85"/>
        <end position="109"/>
    </location>
</feature>
<dbReference type="NCBIfam" id="TIGR02891">
    <property type="entry name" value="CtaD_CoxA"/>
    <property type="match status" value="1"/>
</dbReference>
<proteinExistence type="inferred from homology"/>
<comment type="catalytic activity">
    <reaction evidence="14 16">
        <text>4 Fe(II)-[cytochrome c] + O2 + 8 H(+)(in) = 4 Fe(III)-[cytochrome c] + 2 H2O + 4 H(+)(out)</text>
        <dbReference type="Rhea" id="RHEA:11436"/>
        <dbReference type="Rhea" id="RHEA-COMP:10350"/>
        <dbReference type="Rhea" id="RHEA-COMP:14399"/>
        <dbReference type="ChEBI" id="CHEBI:15377"/>
        <dbReference type="ChEBI" id="CHEBI:15378"/>
        <dbReference type="ChEBI" id="CHEBI:15379"/>
        <dbReference type="ChEBI" id="CHEBI:29033"/>
        <dbReference type="ChEBI" id="CHEBI:29034"/>
        <dbReference type="EC" id="7.1.1.9"/>
    </reaction>
</comment>
<accession>D5SY08</accession>
<comment type="pathway">
    <text evidence="2 16">Energy metabolism; oxidative phosphorylation.</text>
</comment>
<feature type="transmembrane region" description="Helical" evidence="16">
    <location>
        <begin position="362"/>
        <end position="384"/>
    </location>
</feature>
<dbReference type="GO" id="GO:0005886">
    <property type="term" value="C:plasma membrane"/>
    <property type="evidence" value="ECO:0007669"/>
    <property type="project" value="UniProtKB-SubCell"/>
</dbReference>
<keyword evidence="19" id="KW-1185">Reference proteome</keyword>
<feature type="transmembrane region" description="Helical" evidence="16">
    <location>
        <begin position="169"/>
        <end position="195"/>
    </location>
</feature>
<dbReference type="STRING" id="521674.Plim_3990"/>
<comment type="subcellular location">
    <subcellularLocation>
        <location evidence="16">Cell membrane</location>
        <topology evidence="16">Multi-pass membrane protein</topology>
    </subcellularLocation>
    <subcellularLocation>
        <location evidence="1">Membrane</location>
        <topology evidence="1">Multi-pass membrane protein</topology>
    </subcellularLocation>
</comment>
<feature type="transmembrane region" description="Helical" evidence="16">
    <location>
        <begin position="396"/>
        <end position="419"/>
    </location>
</feature>
<dbReference type="GO" id="GO:0046872">
    <property type="term" value="F:metal ion binding"/>
    <property type="evidence" value="ECO:0007669"/>
    <property type="project" value="UniProtKB-KW"/>
</dbReference>
<dbReference type="Gene3D" id="1.20.210.10">
    <property type="entry name" value="Cytochrome c oxidase-like, subunit I domain"/>
    <property type="match status" value="1"/>
</dbReference>
<keyword evidence="6 15" id="KW-0812">Transmembrane</keyword>
<evidence type="ECO:0000256" key="12">
    <source>
        <dbReference type="ARBA" id="ARBA00023008"/>
    </source>
</evidence>
<comment type="similarity">
    <text evidence="15">Belongs to the heme-copper respiratory oxidase family.</text>
</comment>
<dbReference type="EMBL" id="CP001744">
    <property type="protein sequence ID" value="ADG69801.1"/>
    <property type="molecule type" value="Genomic_DNA"/>
</dbReference>
<evidence type="ECO:0000256" key="6">
    <source>
        <dbReference type="ARBA" id="ARBA00022692"/>
    </source>
</evidence>
<dbReference type="InterPro" id="IPR000883">
    <property type="entry name" value="Cyt_C_Oxase_1"/>
</dbReference>
<dbReference type="SUPFAM" id="SSF81442">
    <property type="entry name" value="Cytochrome c oxidase subunit I-like"/>
    <property type="match status" value="1"/>
</dbReference>
<dbReference type="eggNOG" id="COG0843">
    <property type="taxonomic scope" value="Bacteria"/>
</dbReference>
<evidence type="ECO:0000256" key="15">
    <source>
        <dbReference type="RuleBase" id="RU000370"/>
    </source>
</evidence>
<evidence type="ECO:0000256" key="16">
    <source>
        <dbReference type="RuleBase" id="RU363061"/>
    </source>
</evidence>
<evidence type="ECO:0000256" key="7">
    <source>
        <dbReference type="ARBA" id="ARBA00022723"/>
    </source>
</evidence>
<dbReference type="GO" id="GO:0004129">
    <property type="term" value="F:cytochrome-c oxidase activity"/>
    <property type="evidence" value="ECO:0007669"/>
    <property type="project" value="UniProtKB-EC"/>
</dbReference>
<dbReference type="HOGENOM" id="CLU_011899_7_3_0"/>
<evidence type="ECO:0000256" key="8">
    <source>
        <dbReference type="ARBA" id="ARBA00022967"/>
    </source>
</evidence>
<dbReference type="PRINTS" id="PR01165">
    <property type="entry name" value="CYCOXIDASEI"/>
</dbReference>
<dbReference type="PANTHER" id="PTHR10422:SF18">
    <property type="entry name" value="CYTOCHROME C OXIDASE SUBUNIT 1"/>
    <property type="match status" value="1"/>
</dbReference>
<dbReference type="InterPro" id="IPR023616">
    <property type="entry name" value="Cyt_c_oxase-like_su1_dom"/>
</dbReference>
<evidence type="ECO:0000256" key="14">
    <source>
        <dbReference type="ARBA" id="ARBA00047816"/>
    </source>
</evidence>
<name>D5SY08_PLAL2</name>
<gene>
    <name evidence="18" type="ordered locus">Plim_3990</name>
</gene>
<dbReference type="GO" id="GO:0020037">
    <property type="term" value="F:heme binding"/>
    <property type="evidence" value="ECO:0007669"/>
    <property type="project" value="InterPro"/>
</dbReference>
<keyword evidence="3 15" id="KW-0813">Transport</keyword>
<keyword evidence="12 16" id="KW-0186">Copper</keyword>
<feature type="transmembrane region" description="Helical" evidence="16">
    <location>
        <begin position="254"/>
        <end position="278"/>
    </location>
</feature>
<feature type="transmembrane region" description="Helical" evidence="16">
    <location>
        <begin position="45"/>
        <end position="65"/>
    </location>
</feature>
<keyword evidence="5 15" id="KW-0679">Respiratory chain</keyword>
<feature type="transmembrane region" description="Helical" evidence="16">
    <location>
        <begin position="207"/>
        <end position="234"/>
    </location>
</feature>
<feature type="transmembrane region" description="Helical" evidence="16">
    <location>
        <begin position="472"/>
        <end position="496"/>
    </location>
</feature>
<evidence type="ECO:0000313" key="18">
    <source>
        <dbReference type="EMBL" id="ADG69801.1"/>
    </source>
</evidence>
<dbReference type="PROSITE" id="PS00077">
    <property type="entry name" value="COX1_CUB"/>
    <property type="match status" value="1"/>
</dbReference>
<dbReference type="AlphaFoldDB" id="D5SY08"/>